<name>A0A2A9EF19_9MICO</name>
<feature type="domain" description="LysM" evidence="3">
    <location>
        <begin position="256"/>
        <end position="313"/>
    </location>
</feature>
<dbReference type="PANTHER" id="PTHR34700:SF4">
    <property type="entry name" value="PHAGE-LIKE ELEMENT PBSX PROTEIN XKDP"/>
    <property type="match status" value="1"/>
</dbReference>
<evidence type="ECO:0000259" key="3">
    <source>
        <dbReference type="PROSITE" id="PS51782"/>
    </source>
</evidence>
<evidence type="ECO:0000256" key="2">
    <source>
        <dbReference type="SAM" id="Phobius"/>
    </source>
</evidence>
<feature type="region of interest" description="Disordered" evidence="1">
    <location>
        <begin position="1"/>
        <end position="20"/>
    </location>
</feature>
<dbReference type="Pfam" id="PF01476">
    <property type="entry name" value="LysM"/>
    <property type="match status" value="1"/>
</dbReference>
<keyword evidence="2" id="KW-0812">Transmembrane</keyword>
<dbReference type="PROSITE" id="PS51782">
    <property type="entry name" value="LYSM"/>
    <property type="match status" value="1"/>
</dbReference>
<dbReference type="Gene3D" id="3.10.350.10">
    <property type="entry name" value="LysM domain"/>
    <property type="match status" value="1"/>
</dbReference>
<evidence type="ECO:0000313" key="4">
    <source>
        <dbReference type="EMBL" id="PFG37637.1"/>
    </source>
</evidence>
<dbReference type="InterPro" id="IPR018392">
    <property type="entry name" value="LysM"/>
</dbReference>
<dbReference type="CDD" id="cd00118">
    <property type="entry name" value="LysM"/>
    <property type="match status" value="1"/>
</dbReference>
<comment type="caution">
    <text evidence="4">The sequence shown here is derived from an EMBL/GenBank/DDBJ whole genome shotgun (WGS) entry which is preliminary data.</text>
</comment>
<keyword evidence="5" id="KW-1185">Reference proteome</keyword>
<evidence type="ECO:0000256" key="1">
    <source>
        <dbReference type="SAM" id="MobiDB-lite"/>
    </source>
</evidence>
<accession>A0A2A9EF19</accession>
<protein>
    <submittedName>
        <fullName evidence="4">LysM domain-containing protein</fullName>
    </submittedName>
</protein>
<sequence length="328" mass="33162">MVSAPDSRMPRQAGTRPSARSTPRTFLLALLTTVALATAVALGAGALPLAREASTRLDAAVGAFALAAGACAAAWTTAWLALTLGCVVAAQVGGRSRRLERVTLRIAPAVARRFVAAAIGATLAVGAIPAHAQEVTPVADVGWQVSAAVPGAQTADATEAARAAIALPGPAAEPSETETETATSRSRAGTSASAAPQRAGATLATTRTLTGAQSSKTAPAPTSTAPQRPSRASASDAAPATKKPQRAAKTPSQPRQTVTVRAGDTLWALASQALGPRATDAQIAHEWPRWHDANRALLGDDPHLIRPGDTLTVPAPTTTHPTTDAARG</sequence>
<dbReference type="InterPro" id="IPR052196">
    <property type="entry name" value="Bact_Kbp"/>
</dbReference>
<proteinExistence type="predicted"/>
<reference evidence="4 5" key="1">
    <citation type="submission" date="2017-10" db="EMBL/GenBank/DDBJ databases">
        <title>Sequencing the genomes of 1000 actinobacteria strains.</title>
        <authorList>
            <person name="Klenk H.-P."/>
        </authorList>
    </citation>
    <scope>NUCLEOTIDE SEQUENCE [LARGE SCALE GENOMIC DNA]</scope>
    <source>
        <strain evidence="4 5">DSM 21574</strain>
    </source>
</reference>
<dbReference type="AlphaFoldDB" id="A0A2A9EF19"/>
<dbReference type="InterPro" id="IPR036779">
    <property type="entry name" value="LysM_dom_sf"/>
</dbReference>
<feature type="region of interest" description="Disordered" evidence="1">
    <location>
        <begin position="307"/>
        <end position="328"/>
    </location>
</feature>
<dbReference type="PANTHER" id="PTHR34700">
    <property type="entry name" value="POTASSIUM BINDING PROTEIN KBP"/>
    <property type="match status" value="1"/>
</dbReference>
<evidence type="ECO:0000313" key="5">
    <source>
        <dbReference type="Proteomes" id="UP000221394"/>
    </source>
</evidence>
<organism evidence="4 5">
    <name type="scientific">Flavimobilis soli</name>
    <dbReference type="NCBI Taxonomy" id="442709"/>
    <lineage>
        <taxon>Bacteria</taxon>
        <taxon>Bacillati</taxon>
        <taxon>Actinomycetota</taxon>
        <taxon>Actinomycetes</taxon>
        <taxon>Micrococcales</taxon>
        <taxon>Jonesiaceae</taxon>
        <taxon>Flavimobilis</taxon>
    </lineage>
</organism>
<feature type="transmembrane region" description="Helical" evidence="2">
    <location>
        <begin position="59"/>
        <end position="89"/>
    </location>
</feature>
<feature type="compositionally biased region" description="Low complexity" evidence="1">
    <location>
        <begin position="310"/>
        <end position="328"/>
    </location>
</feature>
<dbReference type="EMBL" id="PDJH01000001">
    <property type="protein sequence ID" value="PFG37637.1"/>
    <property type="molecule type" value="Genomic_DNA"/>
</dbReference>
<feature type="region of interest" description="Disordered" evidence="1">
    <location>
        <begin position="168"/>
        <end position="258"/>
    </location>
</feature>
<keyword evidence="2" id="KW-1133">Transmembrane helix</keyword>
<keyword evidence="2" id="KW-0472">Membrane</keyword>
<feature type="transmembrane region" description="Helical" evidence="2">
    <location>
        <begin position="110"/>
        <end position="130"/>
    </location>
</feature>
<feature type="compositionally biased region" description="Polar residues" evidence="1">
    <location>
        <begin position="213"/>
        <end position="222"/>
    </location>
</feature>
<feature type="compositionally biased region" description="Low complexity" evidence="1">
    <location>
        <begin position="168"/>
        <end position="212"/>
    </location>
</feature>
<feature type="compositionally biased region" description="Low complexity" evidence="1">
    <location>
        <begin position="223"/>
        <end position="242"/>
    </location>
</feature>
<gene>
    <name evidence="4" type="ORF">ATL41_2404</name>
</gene>
<dbReference type="Proteomes" id="UP000221394">
    <property type="component" value="Unassembled WGS sequence"/>
</dbReference>
<dbReference type="RefSeq" id="WP_169924563.1">
    <property type="nucleotide sequence ID" value="NZ_PDJH01000001.1"/>
</dbReference>